<evidence type="ECO:0000313" key="9">
    <source>
        <dbReference type="EMBL" id="SDJ90511.1"/>
    </source>
</evidence>
<feature type="transmembrane region" description="Helical" evidence="6">
    <location>
        <begin position="335"/>
        <end position="356"/>
    </location>
</feature>
<keyword evidence="4 6" id="KW-1133">Transmembrane helix</keyword>
<evidence type="ECO:0000313" key="10">
    <source>
        <dbReference type="Proteomes" id="UP000093226"/>
    </source>
</evidence>
<evidence type="ECO:0000256" key="2">
    <source>
        <dbReference type="ARBA" id="ARBA00022448"/>
    </source>
</evidence>
<evidence type="ECO:0000313" key="11">
    <source>
        <dbReference type="Proteomes" id="UP000182367"/>
    </source>
</evidence>
<proteinExistence type="inferred from homology"/>
<reference evidence="10" key="1">
    <citation type="submission" date="2016-03" db="EMBL/GenBank/DDBJ databases">
        <title>Draft genome sequence of Paenibacillus glacialis DSM 22343.</title>
        <authorList>
            <person name="Shin S.-K."/>
            <person name="Yi H."/>
        </authorList>
    </citation>
    <scope>NUCLEOTIDE SEQUENCE [LARGE SCALE GENOMIC DNA]</scope>
    <source>
        <strain evidence="10">NBRC 105008</strain>
    </source>
</reference>
<feature type="transmembrane region" description="Helical" evidence="6">
    <location>
        <begin position="158"/>
        <end position="183"/>
    </location>
</feature>
<evidence type="ECO:0000256" key="5">
    <source>
        <dbReference type="ARBA" id="ARBA00023136"/>
    </source>
</evidence>
<keyword evidence="5 6" id="KW-0472">Membrane</keyword>
<comment type="caution">
    <text evidence="8">The sequence shown here is derived from an EMBL/GenBank/DDBJ whole genome shotgun (WGS) entry which is preliminary data.</text>
</comment>
<comment type="subcellular location">
    <subcellularLocation>
        <location evidence="1 6">Membrane</location>
        <topology evidence="1 6">Multi-pass membrane protein</topology>
    </subcellularLocation>
</comment>
<evidence type="ECO:0000256" key="4">
    <source>
        <dbReference type="ARBA" id="ARBA00022989"/>
    </source>
</evidence>
<reference evidence="8" key="2">
    <citation type="submission" date="2016-03" db="EMBL/GenBank/DDBJ databases">
        <authorList>
            <person name="Ploux O."/>
        </authorList>
    </citation>
    <scope>NUCLEOTIDE SEQUENCE</scope>
    <source>
        <strain evidence="8">NBRC 105008</strain>
    </source>
</reference>
<evidence type="ECO:0000313" key="12">
    <source>
        <dbReference type="Proteomes" id="UP000321579"/>
    </source>
</evidence>
<dbReference type="GO" id="GO:0016020">
    <property type="term" value="C:membrane"/>
    <property type="evidence" value="ECO:0007669"/>
    <property type="project" value="UniProtKB-SubCell"/>
</dbReference>
<evidence type="ECO:0000256" key="3">
    <source>
        <dbReference type="ARBA" id="ARBA00022692"/>
    </source>
</evidence>
<dbReference type="PANTHER" id="PTHR11101:SF80">
    <property type="entry name" value="PHOSPHATE TRANSPORTER"/>
    <property type="match status" value="1"/>
</dbReference>
<dbReference type="InterPro" id="IPR001204">
    <property type="entry name" value="Phos_transporter"/>
</dbReference>
<evidence type="ECO:0000256" key="1">
    <source>
        <dbReference type="ARBA" id="ARBA00004141"/>
    </source>
</evidence>
<feature type="transmembrane region" description="Helical" evidence="6">
    <location>
        <begin position="423"/>
        <end position="444"/>
    </location>
</feature>
<evidence type="ECO:0000313" key="7">
    <source>
        <dbReference type="EMBL" id="GEL12058.1"/>
    </source>
</evidence>
<dbReference type="Proteomes" id="UP000321579">
    <property type="component" value="Unassembled WGS sequence"/>
</dbReference>
<dbReference type="GO" id="GO:0005315">
    <property type="term" value="F:phosphate transmembrane transporter activity"/>
    <property type="evidence" value="ECO:0007669"/>
    <property type="project" value="InterPro"/>
</dbReference>
<dbReference type="AlphaFoldDB" id="A0A1B9DJF8"/>
<dbReference type="EMBL" id="FNEO01000008">
    <property type="protein sequence ID" value="SDJ90511.1"/>
    <property type="molecule type" value="Genomic_DNA"/>
</dbReference>
<protein>
    <recommendedName>
        <fullName evidence="6">Phosphate transporter</fullName>
    </recommendedName>
</protein>
<sequence length="448" mass="48265">MTLLITIIVLALIFDYINGFHDAANAIATVVATKVLTPFQAVVWAAFFNFLAYWVFGLGVANTVAKTADASQINLTVILAGVIAAIAWNLITWWQGIPSSSSHTLIGGFAGAAIAHAIAIHGFSDYTIIEDGVEHTKHWYDIVSWYKAGKDGGMPSGVVIIIAFIVLAPLLGVLASYFISIWLLNASRKSIGPKLFTVALMIATIWFVNGELVSFADIEKPRFESHFWSVVFESHNIKWFLVAFIILSISAFALVFSSLNLHKSEAVLKKMQLLSSAAFSLGHGGNDSQKVMGIIAAAVAVYIKTSGVDIMTLPDWLQVVLPDDDKGIKGAMPEWIPLACYTAIAVGTLSGGWKIVKTMGSKITKVTSFEGVAAETAGALTLYFTEHFKVPVSTTHTITGSIIGVGLTKRVSAVRWGVTVSLLWAWVLTIPVSAFLAALCYFALSLFL</sequence>
<accession>A0A1B9DJF8</accession>
<keyword evidence="6" id="KW-0592">Phosphate transport</keyword>
<keyword evidence="2 6" id="KW-0813">Transport</keyword>
<feature type="transmembrane region" description="Helical" evidence="6">
    <location>
        <begin position="236"/>
        <end position="261"/>
    </location>
</feature>
<organism evidence="8 10">
    <name type="scientific">Flavobacterium glycines</name>
    <dbReference type="NCBI Taxonomy" id="551990"/>
    <lineage>
        <taxon>Bacteria</taxon>
        <taxon>Pseudomonadati</taxon>
        <taxon>Bacteroidota</taxon>
        <taxon>Flavobacteriia</taxon>
        <taxon>Flavobacteriales</taxon>
        <taxon>Flavobacteriaceae</taxon>
        <taxon>Flavobacterium</taxon>
    </lineage>
</organism>
<evidence type="ECO:0000313" key="8">
    <source>
        <dbReference type="EMBL" id="OCB69830.1"/>
    </source>
</evidence>
<reference evidence="9 11" key="3">
    <citation type="submission" date="2016-10" db="EMBL/GenBank/DDBJ databases">
        <authorList>
            <person name="Varghese N."/>
            <person name="Submissions S."/>
        </authorList>
    </citation>
    <scope>NUCLEOTIDE SEQUENCE [LARGE SCALE GENOMIC DNA]</scope>
    <source>
        <strain evidence="9 11">Gm-149</strain>
    </source>
</reference>
<dbReference type="GO" id="GO:0035435">
    <property type="term" value="P:phosphate ion transmembrane transport"/>
    <property type="evidence" value="ECO:0007669"/>
    <property type="project" value="TreeGrafter"/>
</dbReference>
<dbReference type="STRING" id="551990.SAMN05192550_2978"/>
<feature type="transmembrane region" description="Helical" evidence="6">
    <location>
        <begin position="195"/>
        <end position="216"/>
    </location>
</feature>
<evidence type="ECO:0000256" key="6">
    <source>
        <dbReference type="RuleBase" id="RU363058"/>
    </source>
</evidence>
<dbReference type="Proteomes" id="UP000182367">
    <property type="component" value="Unassembled WGS sequence"/>
</dbReference>
<name>A0A1B9DJF8_9FLAO</name>
<dbReference type="EMBL" id="LVEO01000024">
    <property type="protein sequence ID" value="OCB69830.1"/>
    <property type="molecule type" value="Genomic_DNA"/>
</dbReference>
<dbReference type="OrthoDB" id="9779554at2"/>
<dbReference type="RefSeq" id="WP_066329105.1">
    <property type="nucleotide sequence ID" value="NZ_BJVF01000008.1"/>
</dbReference>
<comment type="similarity">
    <text evidence="6">Belongs to the inorganic phosphate transporter (PiT) (TC 2.A.20) family.</text>
</comment>
<dbReference type="EMBL" id="BJVF01000008">
    <property type="protein sequence ID" value="GEL12058.1"/>
    <property type="molecule type" value="Genomic_DNA"/>
</dbReference>
<feature type="transmembrane region" description="Helical" evidence="6">
    <location>
        <begin position="42"/>
        <end position="61"/>
    </location>
</feature>
<feature type="transmembrane region" description="Helical" evidence="6">
    <location>
        <begin position="73"/>
        <end position="94"/>
    </location>
</feature>
<dbReference type="Pfam" id="PF01384">
    <property type="entry name" value="PHO4"/>
    <property type="match status" value="1"/>
</dbReference>
<gene>
    <name evidence="8" type="ORF">FBGL_13025</name>
    <name evidence="7" type="ORF">FGL01_27970</name>
    <name evidence="9" type="ORF">SAMN05192550_2978</name>
</gene>
<keyword evidence="3 6" id="KW-0812">Transmembrane</keyword>
<dbReference type="PANTHER" id="PTHR11101">
    <property type="entry name" value="PHOSPHATE TRANSPORTER"/>
    <property type="match status" value="1"/>
</dbReference>
<dbReference type="Proteomes" id="UP000093226">
    <property type="component" value="Unassembled WGS sequence"/>
</dbReference>
<reference evidence="7 12" key="4">
    <citation type="submission" date="2019-07" db="EMBL/GenBank/DDBJ databases">
        <title>Whole genome shotgun sequence of Flavobacterium glycines NBRC 105008.</title>
        <authorList>
            <person name="Hosoyama A."/>
            <person name="Uohara A."/>
            <person name="Ohji S."/>
            <person name="Ichikawa N."/>
        </authorList>
    </citation>
    <scope>NUCLEOTIDE SEQUENCE [LARGE SCALE GENOMIC DNA]</scope>
    <source>
        <strain evidence="7 12">NBRC 105008</strain>
    </source>
</reference>
<keyword evidence="11" id="KW-1185">Reference proteome</keyword>